<dbReference type="EMBL" id="CM039438">
    <property type="protein sequence ID" value="KAI4301222.1"/>
    <property type="molecule type" value="Genomic_DNA"/>
</dbReference>
<keyword evidence="2" id="KW-1185">Reference proteome</keyword>
<protein>
    <submittedName>
        <fullName evidence="1">Uncharacterized protein</fullName>
    </submittedName>
</protein>
<dbReference type="Proteomes" id="UP000828941">
    <property type="component" value="Chromosome 13"/>
</dbReference>
<organism evidence="1 2">
    <name type="scientific">Bauhinia variegata</name>
    <name type="common">Purple orchid tree</name>
    <name type="synonym">Phanera variegata</name>
    <dbReference type="NCBI Taxonomy" id="167791"/>
    <lineage>
        <taxon>Eukaryota</taxon>
        <taxon>Viridiplantae</taxon>
        <taxon>Streptophyta</taxon>
        <taxon>Embryophyta</taxon>
        <taxon>Tracheophyta</taxon>
        <taxon>Spermatophyta</taxon>
        <taxon>Magnoliopsida</taxon>
        <taxon>eudicotyledons</taxon>
        <taxon>Gunneridae</taxon>
        <taxon>Pentapetalae</taxon>
        <taxon>rosids</taxon>
        <taxon>fabids</taxon>
        <taxon>Fabales</taxon>
        <taxon>Fabaceae</taxon>
        <taxon>Cercidoideae</taxon>
        <taxon>Cercideae</taxon>
        <taxon>Bauhiniinae</taxon>
        <taxon>Bauhinia</taxon>
    </lineage>
</organism>
<accession>A0ACB9KV44</accession>
<evidence type="ECO:0000313" key="2">
    <source>
        <dbReference type="Proteomes" id="UP000828941"/>
    </source>
</evidence>
<name>A0ACB9KV44_BAUVA</name>
<reference evidence="1 2" key="1">
    <citation type="journal article" date="2022" name="DNA Res.">
        <title>Chromosomal-level genome assembly of the orchid tree Bauhinia variegata (Leguminosae; Cercidoideae) supports the allotetraploid origin hypothesis of Bauhinia.</title>
        <authorList>
            <person name="Zhong Y."/>
            <person name="Chen Y."/>
            <person name="Zheng D."/>
            <person name="Pang J."/>
            <person name="Liu Y."/>
            <person name="Luo S."/>
            <person name="Meng S."/>
            <person name="Qian L."/>
            <person name="Wei D."/>
            <person name="Dai S."/>
            <person name="Zhou R."/>
        </authorList>
    </citation>
    <scope>NUCLEOTIDE SEQUENCE [LARGE SCALE GENOMIC DNA]</scope>
    <source>
        <strain evidence="1">BV-YZ2020</strain>
    </source>
</reference>
<sequence length="591" mass="66029">MELYEILEQIGQGSFGSALLVRHKHEKKKYVLKKIRLARQTDRNRRSALQDMELVSKVRNPFIVEYKDSWVEKVGFVCIVIGYREEETCRCHVLLAANTLLIYLVLLYRAEAIKKANGVHFSEEKLCKWLVQLLMALDYLHANHILHRDFGLAKILTSDNLASSVVGTPSYMCPELLADIPYGSKSDLWSLGMEMAAKPAFKAFDIQALINKINKSIVAPLSTMYSGSFRRLVKSMLRKNPEPRPSAAELLNHPHLQPYFLKIHLKLNSPRTNHFPFQWPESKCVKRTRFVEPGSVSTISDRDKRLSFSNDRTLHPSISGTGHDSQCSTQRADESPAYLDAKHHEISVNCEPKIESSPGFYHPPRKQTPPSKISRTGSKPDSLPVSHTIAGKSSPPRTRRASLPLPVRTMVSATPYRANIGLLQRVDSPDVSVNAPRIGKIADFPLASCEDPLFPVRRTSSACPQCFSSSPGSAECSITKDKGTVQVVDKASVRTSATDACPGAPGYGSECSEYNVITGVSSRSSGESRQRRFDTSSYQQRAEALDGLLEFSARLLQQQKVSPRETTMVDQELQRNCGLRNFLINLMIVDI</sequence>
<proteinExistence type="predicted"/>
<comment type="caution">
    <text evidence="1">The sequence shown here is derived from an EMBL/GenBank/DDBJ whole genome shotgun (WGS) entry which is preliminary data.</text>
</comment>
<gene>
    <name evidence="1" type="ORF">L6164_034521</name>
</gene>
<evidence type="ECO:0000313" key="1">
    <source>
        <dbReference type="EMBL" id="KAI4301222.1"/>
    </source>
</evidence>